<organism evidence="1 2">
    <name type="scientific">Portunus trituberculatus</name>
    <name type="common">Swimming crab</name>
    <name type="synonym">Neptunus trituberculatus</name>
    <dbReference type="NCBI Taxonomy" id="210409"/>
    <lineage>
        <taxon>Eukaryota</taxon>
        <taxon>Metazoa</taxon>
        <taxon>Ecdysozoa</taxon>
        <taxon>Arthropoda</taxon>
        <taxon>Crustacea</taxon>
        <taxon>Multicrustacea</taxon>
        <taxon>Malacostraca</taxon>
        <taxon>Eumalacostraca</taxon>
        <taxon>Eucarida</taxon>
        <taxon>Decapoda</taxon>
        <taxon>Pleocyemata</taxon>
        <taxon>Brachyura</taxon>
        <taxon>Eubrachyura</taxon>
        <taxon>Portunoidea</taxon>
        <taxon>Portunidae</taxon>
        <taxon>Portuninae</taxon>
        <taxon>Portunus</taxon>
    </lineage>
</organism>
<keyword evidence="2" id="KW-1185">Reference proteome</keyword>
<evidence type="ECO:0000313" key="1">
    <source>
        <dbReference type="EMBL" id="MPC39876.1"/>
    </source>
</evidence>
<gene>
    <name evidence="1" type="ORF">E2C01_033428</name>
</gene>
<reference evidence="1 2" key="1">
    <citation type="submission" date="2019-05" db="EMBL/GenBank/DDBJ databases">
        <title>Another draft genome of Portunus trituberculatus and its Hox gene families provides insights of decapod evolution.</title>
        <authorList>
            <person name="Jeong J.-H."/>
            <person name="Song I."/>
            <person name="Kim S."/>
            <person name="Choi T."/>
            <person name="Kim D."/>
            <person name="Ryu S."/>
            <person name="Kim W."/>
        </authorList>
    </citation>
    <scope>NUCLEOTIDE SEQUENCE [LARGE SCALE GENOMIC DNA]</scope>
    <source>
        <tissue evidence="1">Muscle</tissue>
    </source>
</reference>
<comment type="caution">
    <text evidence="1">The sequence shown here is derived from an EMBL/GenBank/DDBJ whole genome shotgun (WGS) entry which is preliminary data.</text>
</comment>
<name>A0A5B7F3E1_PORTR</name>
<proteinExistence type="predicted"/>
<evidence type="ECO:0000313" key="2">
    <source>
        <dbReference type="Proteomes" id="UP000324222"/>
    </source>
</evidence>
<dbReference type="AlphaFoldDB" id="A0A5B7F3E1"/>
<sequence>MCEEGNVVTPLRWTCDFLTARSHHLSVAPRSASHLCAQVLHTRSRHTARLSDGWPQSLVTDAGVCGTPKRWELMESHSPDTVAGLLLALDRYTDKHT</sequence>
<dbReference type="Proteomes" id="UP000324222">
    <property type="component" value="Unassembled WGS sequence"/>
</dbReference>
<protein>
    <submittedName>
        <fullName evidence="1">Uncharacterized protein</fullName>
    </submittedName>
</protein>
<accession>A0A5B7F3E1</accession>
<dbReference type="EMBL" id="VSRR010004506">
    <property type="protein sequence ID" value="MPC39876.1"/>
    <property type="molecule type" value="Genomic_DNA"/>
</dbReference>